<dbReference type="Proteomes" id="UP000625711">
    <property type="component" value="Unassembled WGS sequence"/>
</dbReference>
<gene>
    <name evidence="2" type="ORF">GWI33_017738</name>
</gene>
<feature type="region of interest" description="Disordered" evidence="1">
    <location>
        <begin position="62"/>
        <end position="90"/>
    </location>
</feature>
<comment type="caution">
    <text evidence="2">The sequence shown here is derived from an EMBL/GenBank/DDBJ whole genome shotgun (WGS) entry which is preliminary data.</text>
</comment>
<name>A0A834HXX8_RHYFE</name>
<evidence type="ECO:0000313" key="3">
    <source>
        <dbReference type="Proteomes" id="UP000625711"/>
    </source>
</evidence>
<feature type="compositionally biased region" description="Low complexity" evidence="1">
    <location>
        <begin position="80"/>
        <end position="90"/>
    </location>
</feature>
<dbReference type="EMBL" id="JAACXV010014245">
    <property type="protein sequence ID" value="KAF7269283.1"/>
    <property type="molecule type" value="Genomic_DNA"/>
</dbReference>
<sequence length="111" mass="12297">MIIGTSSFQFLLPICRELGRRPRRLTAVPTHHKIRKQPGFHWPSRYKQISGTVSVAPIHRRDAEAVSRWPRPPPGRSGKRAAAAARKPTATVAIEQSLESFPPAASSHRCG</sequence>
<protein>
    <submittedName>
        <fullName evidence="2">Uncharacterized protein</fullName>
    </submittedName>
</protein>
<evidence type="ECO:0000313" key="2">
    <source>
        <dbReference type="EMBL" id="KAF7269283.1"/>
    </source>
</evidence>
<evidence type="ECO:0000256" key="1">
    <source>
        <dbReference type="SAM" id="MobiDB-lite"/>
    </source>
</evidence>
<proteinExistence type="predicted"/>
<dbReference type="AlphaFoldDB" id="A0A834HXX8"/>
<reference evidence="2" key="1">
    <citation type="submission" date="2020-08" db="EMBL/GenBank/DDBJ databases">
        <title>Genome sequencing and assembly of the red palm weevil Rhynchophorus ferrugineus.</title>
        <authorList>
            <person name="Dias G.B."/>
            <person name="Bergman C.M."/>
            <person name="Manee M."/>
        </authorList>
    </citation>
    <scope>NUCLEOTIDE SEQUENCE</scope>
    <source>
        <strain evidence="2">AA-2017</strain>
        <tissue evidence="2">Whole larva</tissue>
    </source>
</reference>
<accession>A0A834HXX8</accession>
<organism evidence="2 3">
    <name type="scientific">Rhynchophorus ferrugineus</name>
    <name type="common">Red palm weevil</name>
    <name type="synonym">Curculio ferrugineus</name>
    <dbReference type="NCBI Taxonomy" id="354439"/>
    <lineage>
        <taxon>Eukaryota</taxon>
        <taxon>Metazoa</taxon>
        <taxon>Ecdysozoa</taxon>
        <taxon>Arthropoda</taxon>
        <taxon>Hexapoda</taxon>
        <taxon>Insecta</taxon>
        <taxon>Pterygota</taxon>
        <taxon>Neoptera</taxon>
        <taxon>Endopterygota</taxon>
        <taxon>Coleoptera</taxon>
        <taxon>Polyphaga</taxon>
        <taxon>Cucujiformia</taxon>
        <taxon>Curculionidae</taxon>
        <taxon>Dryophthorinae</taxon>
        <taxon>Rhynchophorus</taxon>
    </lineage>
</organism>
<keyword evidence="3" id="KW-1185">Reference proteome</keyword>